<comment type="cofactor">
    <cofactor evidence="1">
        <name>heme b</name>
        <dbReference type="ChEBI" id="CHEBI:60344"/>
    </cofactor>
</comment>
<accession>A0A9P0F955</accession>
<dbReference type="Pfam" id="PF01328">
    <property type="entry name" value="Peroxidase_2"/>
    <property type="match status" value="1"/>
</dbReference>
<comment type="similarity">
    <text evidence="7">Belongs to the chloroperoxidase family.</text>
</comment>
<evidence type="ECO:0000256" key="1">
    <source>
        <dbReference type="ARBA" id="ARBA00001970"/>
    </source>
</evidence>
<dbReference type="PROSITE" id="PS50866">
    <property type="entry name" value="GOLD"/>
    <property type="match status" value="1"/>
</dbReference>
<name>A0A9P0F955_BEMTA</name>
<dbReference type="PANTHER" id="PTHR33577:SF1">
    <property type="entry name" value="HEME HALOPEROXIDASE FAMILY PROFILE DOMAIN-CONTAINING PROTEIN"/>
    <property type="match status" value="1"/>
</dbReference>
<keyword evidence="5" id="KW-0560">Oxidoreductase</keyword>
<evidence type="ECO:0000256" key="5">
    <source>
        <dbReference type="ARBA" id="ARBA00023002"/>
    </source>
</evidence>
<dbReference type="InterPro" id="IPR036851">
    <property type="entry name" value="Chloroperoxidase-like_sf"/>
</dbReference>
<dbReference type="AlphaFoldDB" id="A0A9P0F955"/>
<dbReference type="Gene3D" id="1.10.489.10">
    <property type="entry name" value="Chloroperoxidase-like"/>
    <property type="match status" value="2"/>
</dbReference>
<evidence type="ECO:0000256" key="6">
    <source>
        <dbReference type="ARBA" id="ARBA00023004"/>
    </source>
</evidence>
<evidence type="ECO:0000256" key="2">
    <source>
        <dbReference type="ARBA" id="ARBA00022559"/>
    </source>
</evidence>
<keyword evidence="12" id="KW-1185">Reference proteome</keyword>
<dbReference type="GO" id="GO:0046872">
    <property type="term" value="F:metal ion binding"/>
    <property type="evidence" value="ECO:0007669"/>
    <property type="project" value="UniProtKB-KW"/>
</dbReference>
<evidence type="ECO:0000259" key="9">
    <source>
        <dbReference type="PROSITE" id="PS50866"/>
    </source>
</evidence>
<evidence type="ECO:0000313" key="11">
    <source>
        <dbReference type="EMBL" id="CAH0394596.1"/>
    </source>
</evidence>
<keyword evidence="4" id="KW-0479">Metal-binding</keyword>
<dbReference type="GO" id="GO:0004601">
    <property type="term" value="F:peroxidase activity"/>
    <property type="evidence" value="ECO:0007669"/>
    <property type="project" value="UniProtKB-KW"/>
</dbReference>
<gene>
    <name evidence="11" type="ORF">BEMITA_LOCUS12874</name>
</gene>
<protein>
    <submittedName>
        <fullName evidence="11">Uncharacterized protein</fullName>
    </submittedName>
</protein>
<evidence type="ECO:0000259" key="10">
    <source>
        <dbReference type="PROSITE" id="PS51405"/>
    </source>
</evidence>
<evidence type="ECO:0000256" key="7">
    <source>
        <dbReference type="ARBA" id="ARBA00025795"/>
    </source>
</evidence>
<evidence type="ECO:0000256" key="4">
    <source>
        <dbReference type="ARBA" id="ARBA00022723"/>
    </source>
</evidence>
<proteinExistence type="inferred from homology"/>
<reference evidence="11" key="1">
    <citation type="submission" date="2021-12" db="EMBL/GenBank/DDBJ databases">
        <authorList>
            <person name="King R."/>
        </authorList>
    </citation>
    <scope>NUCLEOTIDE SEQUENCE</scope>
</reference>
<feature type="domain" description="Heme haloperoxidase family profile" evidence="10">
    <location>
        <begin position="136"/>
        <end position="356"/>
    </location>
</feature>
<keyword evidence="6" id="KW-0408">Iron</keyword>
<evidence type="ECO:0000256" key="8">
    <source>
        <dbReference type="SAM" id="Phobius"/>
    </source>
</evidence>
<sequence>MANHTSEHPEGHLGPEVLKSFFSVTEDAYGNFKYEYGHERIPDNWYRRAVGDEYNIPFFLGDLEAAARKHPEFLSIGGNTGKVNSFVGVDPTNPSGSVFNAKNLAEGNNFFCYFFSLMQASPNANEYLQIHPIESATEHFSQFSSFASRFNCPQRERLDPDAFDKYPGFTRIGFPDPGVFGLGRDIAGFLTALAIVTAGAIVNGTAMVSIGKATPQVHAQSYEPSGLSGTHNKYESDASPMKGDLYQYKDADKLVLTQLENFLNRSKTNDYTLRDLFDFRSYRIDESLRDNCYCYFGLISFNIIAAGSHTFIYWLMSNKSKERPRGRLTEEDILSWYKRAIGDEYTIPLFVKDVLVGASIYPKFFALGGNINCSFVGLRAENLTGGVYNFETLSEGNNFYCFLLLTSLQLPDFFQGAGKEFAKLASFFAAFVNNSTLLRYKKVGEEDKVKRTRNPLL</sequence>
<keyword evidence="8" id="KW-0812">Transmembrane</keyword>
<dbReference type="PROSITE" id="PS51405">
    <property type="entry name" value="HEME_HALOPEROXIDASE"/>
    <property type="match status" value="1"/>
</dbReference>
<keyword evidence="3" id="KW-0349">Heme</keyword>
<organism evidence="11 12">
    <name type="scientific">Bemisia tabaci</name>
    <name type="common">Sweetpotato whitefly</name>
    <name type="synonym">Aleurodes tabaci</name>
    <dbReference type="NCBI Taxonomy" id="7038"/>
    <lineage>
        <taxon>Eukaryota</taxon>
        <taxon>Metazoa</taxon>
        <taxon>Ecdysozoa</taxon>
        <taxon>Arthropoda</taxon>
        <taxon>Hexapoda</taxon>
        <taxon>Insecta</taxon>
        <taxon>Pterygota</taxon>
        <taxon>Neoptera</taxon>
        <taxon>Paraneoptera</taxon>
        <taxon>Hemiptera</taxon>
        <taxon>Sternorrhyncha</taxon>
        <taxon>Aleyrodoidea</taxon>
        <taxon>Aleyrodidae</taxon>
        <taxon>Aleyrodinae</taxon>
        <taxon>Bemisia</taxon>
    </lineage>
</organism>
<feature type="domain" description="GOLD" evidence="9">
    <location>
        <begin position="292"/>
        <end position="457"/>
    </location>
</feature>
<keyword evidence="8" id="KW-1133">Transmembrane helix</keyword>
<evidence type="ECO:0000313" key="12">
    <source>
        <dbReference type="Proteomes" id="UP001152759"/>
    </source>
</evidence>
<dbReference type="Proteomes" id="UP001152759">
    <property type="component" value="Chromosome 8"/>
</dbReference>
<keyword evidence="2" id="KW-0575">Peroxidase</keyword>
<keyword evidence="8" id="KW-0472">Membrane</keyword>
<dbReference type="EMBL" id="OU963869">
    <property type="protein sequence ID" value="CAH0394596.1"/>
    <property type="molecule type" value="Genomic_DNA"/>
</dbReference>
<dbReference type="InterPro" id="IPR009038">
    <property type="entry name" value="GOLD_dom"/>
</dbReference>
<dbReference type="InterPro" id="IPR000028">
    <property type="entry name" value="Chloroperoxidase"/>
</dbReference>
<evidence type="ECO:0000256" key="3">
    <source>
        <dbReference type="ARBA" id="ARBA00022617"/>
    </source>
</evidence>
<dbReference type="PANTHER" id="PTHR33577">
    <property type="entry name" value="STERIGMATOCYSTIN BIOSYNTHESIS PEROXIDASE STCC-RELATED"/>
    <property type="match status" value="1"/>
</dbReference>
<feature type="transmembrane region" description="Helical" evidence="8">
    <location>
        <begin position="295"/>
        <end position="315"/>
    </location>
</feature>